<dbReference type="Gene3D" id="1.20.58.320">
    <property type="entry name" value="TPR-like"/>
    <property type="match status" value="1"/>
</dbReference>
<dbReference type="AlphaFoldDB" id="A0A1W1Z8J3"/>
<dbReference type="Pfam" id="PF06041">
    <property type="entry name" value="DUF924"/>
    <property type="match status" value="1"/>
</dbReference>
<keyword evidence="2" id="KW-1185">Reference proteome</keyword>
<dbReference type="Proteomes" id="UP000192656">
    <property type="component" value="Unassembled WGS sequence"/>
</dbReference>
<proteinExistence type="predicted"/>
<dbReference type="STRING" id="937218.SAMN06297251_102272"/>
<sequence>MPIGRLMLWGIKGVRMSDYAIEPDTIVEFWREAGPEKWFEKDEAFDETIRSRFLDIYERAAQGLLDDWLEEPTGALALIILLDQFPRNMFRGTPRVYATDDKALAIAKRALERGDHETVAEDVNQFLAMPLMHSEDLADQEACIEWMERVGTEENVKFARHHRDIVARFGRFPHRNDVLGRTSRQEEEAFLSEGGFAG</sequence>
<reference evidence="1 2" key="1">
    <citation type="submission" date="2017-04" db="EMBL/GenBank/DDBJ databases">
        <authorList>
            <person name="Afonso C.L."/>
            <person name="Miller P.J."/>
            <person name="Scott M.A."/>
            <person name="Spackman E."/>
            <person name="Goraichik I."/>
            <person name="Dimitrov K.M."/>
            <person name="Suarez D.L."/>
            <person name="Swayne D.E."/>
        </authorList>
    </citation>
    <scope>NUCLEOTIDE SEQUENCE [LARGE SCALE GENOMIC DNA]</scope>
    <source>
        <strain evidence="1 2">CGMCC 1.10972</strain>
    </source>
</reference>
<evidence type="ECO:0000313" key="2">
    <source>
        <dbReference type="Proteomes" id="UP000192656"/>
    </source>
</evidence>
<name>A0A1W1Z8J3_9HYPH</name>
<evidence type="ECO:0000313" key="1">
    <source>
        <dbReference type="EMBL" id="SMC44749.1"/>
    </source>
</evidence>
<dbReference type="SUPFAM" id="SSF48452">
    <property type="entry name" value="TPR-like"/>
    <property type="match status" value="1"/>
</dbReference>
<dbReference type="Gene3D" id="1.25.40.10">
    <property type="entry name" value="Tetratricopeptide repeat domain"/>
    <property type="match status" value="1"/>
</dbReference>
<protein>
    <submittedName>
        <fullName evidence="1">Uncharacterized conserved protein, DUF924 family</fullName>
    </submittedName>
</protein>
<gene>
    <name evidence="1" type="ORF">SAMN06297251_102272</name>
</gene>
<dbReference type="EMBL" id="FWXR01000002">
    <property type="protein sequence ID" value="SMC44749.1"/>
    <property type="molecule type" value="Genomic_DNA"/>
</dbReference>
<organism evidence="1 2">
    <name type="scientific">Fulvimarina manganoxydans</name>
    <dbReference type="NCBI Taxonomy" id="937218"/>
    <lineage>
        <taxon>Bacteria</taxon>
        <taxon>Pseudomonadati</taxon>
        <taxon>Pseudomonadota</taxon>
        <taxon>Alphaproteobacteria</taxon>
        <taxon>Hyphomicrobiales</taxon>
        <taxon>Aurantimonadaceae</taxon>
        <taxon>Fulvimarina</taxon>
    </lineage>
</organism>
<dbReference type="InterPro" id="IPR010323">
    <property type="entry name" value="DUF924"/>
</dbReference>
<dbReference type="InterPro" id="IPR011990">
    <property type="entry name" value="TPR-like_helical_dom_sf"/>
</dbReference>
<accession>A0A1W1Z8J3</accession>